<dbReference type="RefSeq" id="WP_138788000.1">
    <property type="nucleotide sequence ID" value="NZ_JBHTGQ010000023.1"/>
</dbReference>
<organism evidence="1 2">
    <name type="scientific">Paenibacillus thermoaerophilus</name>
    <dbReference type="NCBI Taxonomy" id="1215385"/>
    <lineage>
        <taxon>Bacteria</taxon>
        <taxon>Bacillati</taxon>
        <taxon>Bacillota</taxon>
        <taxon>Bacilli</taxon>
        <taxon>Bacillales</taxon>
        <taxon>Paenibacillaceae</taxon>
        <taxon>Paenibacillus</taxon>
    </lineage>
</organism>
<comment type="caution">
    <text evidence="1">The sequence shown here is derived from an EMBL/GenBank/DDBJ whole genome shotgun (WGS) entry which is preliminary data.</text>
</comment>
<name>A0ABW2V7X3_9BACL</name>
<dbReference type="Proteomes" id="UP001596528">
    <property type="component" value="Unassembled WGS sequence"/>
</dbReference>
<protein>
    <submittedName>
        <fullName evidence="1">Uncharacterized protein</fullName>
    </submittedName>
</protein>
<proteinExistence type="predicted"/>
<sequence length="84" mass="9956">MRSGKREHIRLGLLQEFYQFFLSEKGKQAIVPDNLISINPEKFFALEYLADQGWIRLRKQGRHFMAKITKQGIERLMSSKFLLL</sequence>
<evidence type="ECO:0000313" key="1">
    <source>
        <dbReference type="EMBL" id="MFC7750388.1"/>
    </source>
</evidence>
<evidence type="ECO:0000313" key="2">
    <source>
        <dbReference type="Proteomes" id="UP001596528"/>
    </source>
</evidence>
<keyword evidence="2" id="KW-1185">Reference proteome</keyword>
<gene>
    <name evidence="1" type="ORF">ACFQWB_10685</name>
</gene>
<accession>A0ABW2V7X3</accession>
<dbReference type="EMBL" id="JBHTGQ010000023">
    <property type="protein sequence ID" value="MFC7750388.1"/>
    <property type="molecule type" value="Genomic_DNA"/>
</dbReference>
<reference evidence="2" key="1">
    <citation type="journal article" date="2019" name="Int. J. Syst. Evol. Microbiol.">
        <title>The Global Catalogue of Microorganisms (GCM) 10K type strain sequencing project: providing services to taxonomists for standard genome sequencing and annotation.</title>
        <authorList>
            <consortium name="The Broad Institute Genomics Platform"/>
            <consortium name="The Broad Institute Genome Sequencing Center for Infectious Disease"/>
            <person name="Wu L."/>
            <person name="Ma J."/>
        </authorList>
    </citation>
    <scope>NUCLEOTIDE SEQUENCE [LARGE SCALE GENOMIC DNA]</scope>
    <source>
        <strain evidence="2">JCM 18657</strain>
    </source>
</reference>